<dbReference type="SUPFAM" id="SSF52266">
    <property type="entry name" value="SGNH hydrolase"/>
    <property type="match status" value="1"/>
</dbReference>
<organism evidence="2 3">
    <name type="scientific">Paenibacillus cremeus</name>
    <dbReference type="NCBI Taxonomy" id="2163881"/>
    <lineage>
        <taxon>Bacteria</taxon>
        <taxon>Bacillati</taxon>
        <taxon>Bacillota</taxon>
        <taxon>Bacilli</taxon>
        <taxon>Bacillales</taxon>
        <taxon>Paenibacillaceae</taxon>
        <taxon>Paenibacillus</taxon>
    </lineage>
</organism>
<reference evidence="2 3" key="1">
    <citation type="submission" date="2019-07" db="EMBL/GenBank/DDBJ databases">
        <authorList>
            <person name="Kim J."/>
        </authorList>
    </citation>
    <scope>NUCLEOTIDE SEQUENCE [LARGE SCALE GENOMIC DNA]</scope>
    <source>
        <strain evidence="2 3">JC52</strain>
    </source>
</reference>
<evidence type="ECO:0000259" key="1">
    <source>
        <dbReference type="Pfam" id="PF14606"/>
    </source>
</evidence>
<accession>A0A559KH22</accession>
<name>A0A559KH22_9BACL</name>
<keyword evidence="3" id="KW-1185">Reference proteome</keyword>
<dbReference type="Proteomes" id="UP000317036">
    <property type="component" value="Unassembled WGS sequence"/>
</dbReference>
<dbReference type="Pfam" id="PF14606">
    <property type="entry name" value="Lipase_GDSL_3"/>
    <property type="match status" value="1"/>
</dbReference>
<sequence length="351" mass="39561">MVHDKINFHNVEELEQLPGMAGFVLQRYPKKVRDRLGEGYDERGRYVSSMSTGCEMRFVTTSGRVRITLSAPMDEGDIVVYNGDFFHSMHRLQSGRLHTLQLERNEQFAEVTGESLRTGRFSPDVWRIFVSRSYVAGAGFQVVFHHLETFGHPVRPPVSEELPAIRWLAYGSSITHGSGATVNHNSYIQQAARRLGFDVLNKGLGGSCFCEKETADFFTDHQGWDVATLELGVNMRGIFTTEQFAERAHYLVRSMTAAHPGKPVFLITLFPNSSDRLVAGNHILTRANLEFADVLRRLHRELQLPNLHLIEGHDLLPDFSALAADLIHPSDYGHILIGENLAKRMSAFLSR</sequence>
<proteinExistence type="predicted"/>
<dbReference type="Gene3D" id="3.40.50.1110">
    <property type="entry name" value="SGNH hydrolase"/>
    <property type="match status" value="1"/>
</dbReference>
<dbReference type="RefSeq" id="WP_144843627.1">
    <property type="nucleotide sequence ID" value="NZ_VNJI01000003.1"/>
</dbReference>
<comment type="caution">
    <text evidence="2">The sequence shown here is derived from an EMBL/GenBank/DDBJ whole genome shotgun (WGS) entry which is preliminary data.</text>
</comment>
<protein>
    <submittedName>
        <fullName evidence="2">Lipase</fullName>
    </submittedName>
</protein>
<gene>
    <name evidence="2" type="ORF">FPZ49_04210</name>
</gene>
<dbReference type="AlphaFoldDB" id="A0A559KH22"/>
<dbReference type="OrthoDB" id="2536002at2"/>
<dbReference type="EMBL" id="VNJI01000003">
    <property type="protein sequence ID" value="TVY11435.1"/>
    <property type="molecule type" value="Genomic_DNA"/>
</dbReference>
<evidence type="ECO:0000313" key="3">
    <source>
        <dbReference type="Proteomes" id="UP000317036"/>
    </source>
</evidence>
<dbReference type="InterPro" id="IPR013830">
    <property type="entry name" value="SGNH_hydro"/>
</dbReference>
<dbReference type="InterPro" id="IPR036514">
    <property type="entry name" value="SGNH_hydro_sf"/>
</dbReference>
<feature type="domain" description="SGNH hydrolase-type esterase" evidence="1">
    <location>
        <begin position="169"/>
        <end position="335"/>
    </location>
</feature>
<evidence type="ECO:0000313" key="2">
    <source>
        <dbReference type="EMBL" id="TVY11435.1"/>
    </source>
</evidence>